<sequence length="74" mass="8683">MDDEINAIEKNQTWELIDLPKGKDMIGVKWVYKKKYNADGKVQKPKARLVTRGFMQQYGVEYNETFAPLSRLDM</sequence>
<dbReference type="Proteomes" id="UP000824469">
    <property type="component" value="Unassembled WGS sequence"/>
</dbReference>
<dbReference type="Pfam" id="PF07727">
    <property type="entry name" value="RVT_2"/>
    <property type="match status" value="1"/>
</dbReference>
<dbReference type="InterPro" id="IPR013103">
    <property type="entry name" value="RVT_2"/>
</dbReference>
<keyword evidence="3" id="KW-1185">Reference proteome</keyword>
<gene>
    <name evidence="2" type="ORF">KI387_037960</name>
</gene>
<name>A0AA38FVE3_TAXCH</name>
<accession>A0AA38FVE3</accession>
<evidence type="ECO:0000313" key="2">
    <source>
        <dbReference type="EMBL" id="KAH9310049.1"/>
    </source>
</evidence>
<organism evidence="2 3">
    <name type="scientific">Taxus chinensis</name>
    <name type="common">Chinese yew</name>
    <name type="synonym">Taxus wallichiana var. chinensis</name>
    <dbReference type="NCBI Taxonomy" id="29808"/>
    <lineage>
        <taxon>Eukaryota</taxon>
        <taxon>Viridiplantae</taxon>
        <taxon>Streptophyta</taxon>
        <taxon>Embryophyta</taxon>
        <taxon>Tracheophyta</taxon>
        <taxon>Spermatophyta</taxon>
        <taxon>Pinopsida</taxon>
        <taxon>Pinidae</taxon>
        <taxon>Conifers II</taxon>
        <taxon>Cupressales</taxon>
        <taxon>Taxaceae</taxon>
        <taxon>Taxus</taxon>
    </lineage>
</organism>
<dbReference type="EMBL" id="JAHRHJ020000007">
    <property type="protein sequence ID" value="KAH9310049.1"/>
    <property type="molecule type" value="Genomic_DNA"/>
</dbReference>
<evidence type="ECO:0000313" key="3">
    <source>
        <dbReference type="Proteomes" id="UP000824469"/>
    </source>
</evidence>
<reference evidence="2 3" key="1">
    <citation type="journal article" date="2021" name="Nat. Plants">
        <title>The Taxus genome provides insights into paclitaxel biosynthesis.</title>
        <authorList>
            <person name="Xiong X."/>
            <person name="Gou J."/>
            <person name="Liao Q."/>
            <person name="Li Y."/>
            <person name="Zhou Q."/>
            <person name="Bi G."/>
            <person name="Li C."/>
            <person name="Du R."/>
            <person name="Wang X."/>
            <person name="Sun T."/>
            <person name="Guo L."/>
            <person name="Liang H."/>
            <person name="Lu P."/>
            <person name="Wu Y."/>
            <person name="Zhang Z."/>
            <person name="Ro D.K."/>
            <person name="Shang Y."/>
            <person name="Huang S."/>
            <person name="Yan J."/>
        </authorList>
    </citation>
    <scope>NUCLEOTIDE SEQUENCE [LARGE SCALE GENOMIC DNA]</scope>
    <source>
        <strain evidence="2">Ta-2019</strain>
    </source>
</reference>
<dbReference type="AlphaFoldDB" id="A0AA38FVE3"/>
<comment type="caution">
    <text evidence="2">The sequence shown here is derived from an EMBL/GenBank/DDBJ whole genome shotgun (WGS) entry which is preliminary data.</text>
</comment>
<evidence type="ECO:0000259" key="1">
    <source>
        <dbReference type="Pfam" id="PF07727"/>
    </source>
</evidence>
<protein>
    <recommendedName>
        <fullName evidence="1">Reverse transcriptase Ty1/copia-type domain-containing protein</fullName>
    </recommendedName>
</protein>
<proteinExistence type="predicted"/>
<feature type="non-terminal residue" evidence="2">
    <location>
        <position position="74"/>
    </location>
</feature>
<feature type="domain" description="Reverse transcriptase Ty1/copia-type" evidence="1">
    <location>
        <begin position="11"/>
        <end position="73"/>
    </location>
</feature>